<dbReference type="EMBL" id="CAJVPZ010034831">
    <property type="protein sequence ID" value="CAG8747685.1"/>
    <property type="molecule type" value="Genomic_DNA"/>
</dbReference>
<keyword evidence="3" id="KW-1185">Reference proteome</keyword>
<sequence>LNKKLPLLKEQLAKAKSDVNNVTSSSHRSTEGESLMPAGITTLKPPSKPRPRRHSSSESWRGRVFGDKEPEEQ</sequence>
<proteinExistence type="predicted"/>
<feature type="compositionally biased region" description="Basic and acidic residues" evidence="1">
    <location>
        <begin position="60"/>
        <end position="73"/>
    </location>
</feature>
<feature type="region of interest" description="Disordered" evidence="1">
    <location>
        <begin position="14"/>
        <end position="73"/>
    </location>
</feature>
<evidence type="ECO:0000256" key="1">
    <source>
        <dbReference type="SAM" id="MobiDB-lite"/>
    </source>
</evidence>
<feature type="compositionally biased region" description="Polar residues" evidence="1">
    <location>
        <begin position="18"/>
        <end position="27"/>
    </location>
</feature>
<evidence type="ECO:0000313" key="2">
    <source>
        <dbReference type="EMBL" id="CAG8747685.1"/>
    </source>
</evidence>
<name>A0A9N9NPY0_9GLOM</name>
<evidence type="ECO:0000313" key="3">
    <source>
        <dbReference type="Proteomes" id="UP000789396"/>
    </source>
</evidence>
<feature type="non-terminal residue" evidence="2">
    <location>
        <position position="1"/>
    </location>
</feature>
<gene>
    <name evidence="2" type="ORF">RFULGI_LOCUS13365</name>
</gene>
<organism evidence="2 3">
    <name type="scientific">Racocetra fulgida</name>
    <dbReference type="NCBI Taxonomy" id="60492"/>
    <lineage>
        <taxon>Eukaryota</taxon>
        <taxon>Fungi</taxon>
        <taxon>Fungi incertae sedis</taxon>
        <taxon>Mucoromycota</taxon>
        <taxon>Glomeromycotina</taxon>
        <taxon>Glomeromycetes</taxon>
        <taxon>Diversisporales</taxon>
        <taxon>Gigasporaceae</taxon>
        <taxon>Racocetra</taxon>
    </lineage>
</organism>
<dbReference type="Proteomes" id="UP000789396">
    <property type="component" value="Unassembled WGS sequence"/>
</dbReference>
<dbReference type="AlphaFoldDB" id="A0A9N9NPY0"/>
<comment type="caution">
    <text evidence="2">The sequence shown here is derived from an EMBL/GenBank/DDBJ whole genome shotgun (WGS) entry which is preliminary data.</text>
</comment>
<protein>
    <submittedName>
        <fullName evidence="2">8825_t:CDS:1</fullName>
    </submittedName>
</protein>
<accession>A0A9N9NPY0</accession>
<reference evidence="2" key="1">
    <citation type="submission" date="2021-06" db="EMBL/GenBank/DDBJ databases">
        <authorList>
            <person name="Kallberg Y."/>
            <person name="Tangrot J."/>
            <person name="Rosling A."/>
        </authorList>
    </citation>
    <scope>NUCLEOTIDE SEQUENCE</scope>
    <source>
        <strain evidence="2">IN212</strain>
    </source>
</reference>
<feature type="non-terminal residue" evidence="2">
    <location>
        <position position="73"/>
    </location>
</feature>